<dbReference type="Pfam" id="PF19501">
    <property type="entry name" value="PcRGLX_1st"/>
    <property type="match status" value="1"/>
</dbReference>
<protein>
    <submittedName>
        <fullName evidence="4">Uncharacterized protein</fullName>
    </submittedName>
</protein>
<dbReference type="AlphaFoldDB" id="A0A1M7QX33"/>
<dbReference type="InterPro" id="IPR048330">
    <property type="entry name" value="PcRGLX/YetA_2nd"/>
</dbReference>
<dbReference type="PANTHER" id="PTHR40081:SF1">
    <property type="entry name" value="TAT PATHWAY SIGNAL SEQUENCE DOMAIN PROTEIN"/>
    <property type="match status" value="1"/>
</dbReference>
<feature type="domain" description="PcRGLX/YetA-like central beta-sandwich" evidence="2">
    <location>
        <begin position="96"/>
        <end position="435"/>
    </location>
</feature>
<evidence type="ECO:0000259" key="2">
    <source>
        <dbReference type="Pfam" id="PF21345"/>
    </source>
</evidence>
<dbReference type="OrthoDB" id="262615at2"/>
<dbReference type="InterPro" id="IPR045793">
    <property type="entry name" value="PcRGLX/YetA-like"/>
</dbReference>
<proteinExistence type="predicted"/>
<name>A0A1M7QX33_9BACI</name>
<dbReference type="RefSeq" id="WP_073203273.1">
    <property type="nucleotide sequence ID" value="NZ_FRCZ01000010.1"/>
</dbReference>
<organism evidence="4 5">
    <name type="scientific">Gracilibacillus kekensis</name>
    <dbReference type="NCBI Taxonomy" id="1027249"/>
    <lineage>
        <taxon>Bacteria</taxon>
        <taxon>Bacillati</taxon>
        <taxon>Bacillota</taxon>
        <taxon>Bacilli</taxon>
        <taxon>Bacillales</taxon>
        <taxon>Bacillaceae</taxon>
        <taxon>Gracilibacillus</taxon>
    </lineage>
</organism>
<dbReference type="InterPro" id="IPR048329">
    <property type="entry name" value="PcRGLX_1st"/>
</dbReference>
<evidence type="ECO:0000313" key="5">
    <source>
        <dbReference type="Proteomes" id="UP000184184"/>
    </source>
</evidence>
<feature type="domain" description="PcRGLX/YetA-like C-terminal alpha/alpha toroid" evidence="3">
    <location>
        <begin position="446"/>
        <end position="844"/>
    </location>
</feature>
<dbReference type="Pfam" id="PF21346">
    <property type="entry name" value="PcRGLX_3rd"/>
    <property type="match status" value="1"/>
</dbReference>
<gene>
    <name evidence="4" type="ORF">SAMN05216179_3695</name>
</gene>
<evidence type="ECO:0000313" key="4">
    <source>
        <dbReference type="EMBL" id="SHN36209.1"/>
    </source>
</evidence>
<evidence type="ECO:0000259" key="1">
    <source>
        <dbReference type="Pfam" id="PF19501"/>
    </source>
</evidence>
<feature type="domain" description="PcRGLX/YetA-like N-terminal RIFT barrel" evidence="1">
    <location>
        <begin position="18"/>
        <end position="81"/>
    </location>
</feature>
<dbReference type="EMBL" id="FRCZ01000010">
    <property type="protein sequence ID" value="SHN36209.1"/>
    <property type="molecule type" value="Genomic_DNA"/>
</dbReference>
<reference evidence="4 5" key="1">
    <citation type="submission" date="2016-11" db="EMBL/GenBank/DDBJ databases">
        <authorList>
            <person name="Jaros S."/>
            <person name="Januszkiewicz K."/>
            <person name="Wedrychowicz H."/>
        </authorList>
    </citation>
    <scope>NUCLEOTIDE SEQUENCE [LARGE SCALE GENOMIC DNA]</scope>
    <source>
        <strain evidence="4 5">CGMCC 1.10681</strain>
    </source>
</reference>
<dbReference type="Pfam" id="PF21345">
    <property type="entry name" value="PcRGLX_2nd"/>
    <property type="match status" value="1"/>
</dbReference>
<evidence type="ECO:0000259" key="3">
    <source>
        <dbReference type="Pfam" id="PF21346"/>
    </source>
</evidence>
<dbReference type="Proteomes" id="UP000184184">
    <property type="component" value="Unassembled WGS sequence"/>
</dbReference>
<dbReference type="STRING" id="1027249.SAMN05216179_3695"/>
<dbReference type="InterPro" id="IPR048331">
    <property type="entry name" value="PcRGLX/YetA_3rd"/>
</dbReference>
<dbReference type="PANTHER" id="PTHR40081">
    <property type="entry name" value="CONCANAVALIN A-LIKE LECTIN/GLUCANASE"/>
    <property type="match status" value="1"/>
</dbReference>
<keyword evidence="5" id="KW-1185">Reference proteome</keyword>
<sequence>MKLYPLFYDTLTDVQEAIPITWGVPWKKGDLKDSSDVVLENDKDQQLEIQSKNLAFWPDGSVKWSKYSANIPYQSLKDLTLTIQNTPLELKKSTFITEESNGWQVRAGSLTCFIPKNGEDWIQHISIDQVKLIEKGTLILALEEQHQINGGNWTRQKVGYSKINDVSIEENGQLKSMIKLSGVHQVDGKEIVPFILRVYFYHEQRFVRYVHTFYIDEHLTDKLRIKGIGTKFSSVLTGKTYNKHISVATETGWYNEASQLLLSRKYRRHQSYAAQINGKVVKENKENQEVINQATKNAIWDHYQLLQLNENQYQVLKSTGRTSRYIRTIIGDRARGGVFISGENGGVLFSLKDFWQKHPSSINVKNLSKDKNDCLVWFWSNQANAMNLEHYTDQTHVESAYEGFDELRATATGIANTSEGAISLFTEQPTNKELDFYLHMHQNYHLLHCDPEYYEETKACGSFSAPKWEHPVEVKLEKALDNAITFYLNEIEQRNWYGFWDYGDIMHSYDTVRHQWLYDVGGYAWQNTELVPNLWLWFSFMRKPSEQLFTVAEAMTRHTSEVDQYHLGKYQGFGSRHNVNHWGCGCKEARISMASLHKYYYYLTGDERVEETIHEVKDIDQKIDELPPMREFYDKKGELTPIRVGPDWAAFLSNWIYQWEKNQSTNYQRYIQNTIKDVQDAPYQLLSGPVFYYQKDNRKLIHMEDGTLGDYHMVIAFGAPQIWLELDTMLEDETWRKMVADFGAFYHLTDEEMKERTNGKLQKSMFAWPMFATGLTAYAAWYYQDESLAAKAWEILLKDPLFDLKIQEIDSWKTILESENISTNGMSQWCINVMMCLKLIRNHLPNSEVQESDKQ</sequence>
<accession>A0A1M7QX33</accession>